<dbReference type="InterPro" id="IPR002575">
    <property type="entry name" value="Aminoglycoside_PTrfase"/>
</dbReference>
<dbReference type="Gene3D" id="1.20.58.840">
    <property type="match status" value="1"/>
</dbReference>
<dbReference type="InterPro" id="IPR011009">
    <property type="entry name" value="Kinase-like_dom_sf"/>
</dbReference>
<evidence type="ECO:0000313" key="2">
    <source>
        <dbReference type="EMBL" id="MFI0794518.1"/>
    </source>
</evidence>
<dbReference type="EMBL" id="JBIRPU010000012">
    <property type="protein sequence ID" value="MFI0794518.1"/>
    <property type="molecule type" value="Genomic_DNA"/>
</dbReference>
<organism evidence="2 3">
    <name type="scientific">Micromonospora rubida</name>
    <dbReference type="NCBI Taxonomy" id="2697657"/>
    <lineage>
        <taxon>Bacteria</taxon>
        <taxon>Bacillati</taxon>
        <taxon>Actinomycetota</taxon>
        <taxon>Actinomycetes</taxon>
        <taxon>Micromonosporales</taxon>
        <taxon>Micromonosporaceae</taxon>
        <taxon>Micromonospora</taxon>
    </lineage>
</organism>
<protein>
    <submittedName>
        <fullName evidence="2">Phosphotransferase family protein</fullName>
    </submittedName>
</protein>
<dbReference type="Pfam" id="PF01636">
    <property type="entry name" value="APH"/>
    <property type="match status" value="1"/>
</dbReference>
<sequence length="190" mass="20511">MLSLSFLRSLRGLRSLWGLRGHVRGSSCGEGPSRVLLMSSTTQAGVMSQTTQLHRVLDQARALSSRRVMDRVGNLRRDLARHHKLPAVAEFAHRLSTAAIHPAAGAFLVDWCDRLEPRLAALRRATEGQLIHGDAHVGNLLREPSGRVVLCDFDATCIGPRQVDLVAVAVGEAGCVQGSGVRLARDGRVA</sequence>
<evidence type="ECO:0000259" key="1">
    <source>
        <dbReference type="Pfam" id="PF01636"/>
    </source>
</evidence>
<dbReference type="RefSeq" id="WP_396680917.1">
    <property type="nucleotide sequence ID" value="NZ_JBIRPU010000012.1"/>
</dbReference>
<keyword evidence="3" id="KW-1185">Reference proteome</keyword>
<reference evidence="2 3" key="1">
    <citation type="submission" date="2024-10" db="EMBL/GenBank/DDBJ databases">
        <title>The Natural Products Discovery Center: Release of the First 8490 Sequenced Strains for Exploring Actinobacteria Biosynthetic Diversity.</title>
        <authorList>
            <person name="Kalkreuter E."/>
            <person name="Kautsar S.A."/>
            <person name="Yang D."/>
            <person name="Bader C.D."/>
            <person name="Teijaro C.N."/>
            <person name="Fluegel L."/>
            <person name="Davis C.M."/>
            <person name="Simpson J.R."/>
            <person name="Lauterbach L."/>
            <person name="Steele A.D."/>
            <person name="Gui C."/>
            <person name="Meng S."/>
            <person name="Li G."/>
            <person name="Viehrig K."/>
            <person name="Ye F."/>
            <person name="Su P."/>
            <person name="Kiefer A.F."/>
            <person name="Nichols A."/>
            <person name="Cepeda A.J."/>
            <person name="Yan W."/>
            <person name="Fan B."/>
            <person name="Jiang Y."/>
            <person name="Adhikari A."/>
            <person name="Zheng C.-J."/>
            <person name="Schuster L."/>
            <person name="Cowan T.M."/>
            <person name="Smanski M.J."/>
            <person name="Chevrette M.G."/>
            <person name="De Carvalho L.P.S."/>
            <person name="Shen B."/>
        </authorList>
    </citation>
    <scope>NUCLEOTIDE SEQUENCE [LARGE SCALE GENOMIC DNA]</scope>
    <source>
        <strain evidence="2 3">NPDC021253</strain>
    </source>
</reference>
<comment type="caution">
    <text evidence="2">The sequence shown here is derived from an EMBL/GenBank/DDBJ whole genome shotgun (WGS) entry which is preliminary data.</text>
</comment>
<gene>
    <name evidence="2" type="ORF">ACH4OY_17810</name>
</gene>
<dbReference type="Gene3D" id="1.10.510.10">
    <property type="entry name" value="Transferase(Phosphotransferase) domain 1"/>
    <property type="match status" value="1"/>
</dbReference>
<feature type="domain" description="Aminoglycoside phosphotransferase" evidence="1">
    <location>
        <begin position="52"/>
        <end position="169"/>
    </location>
</feature>
<evidence type="ECO:0000313" key="3">
    <source>
        <dbReference type="Proteomes" id="UP001611075"/>
    </source>
</evidence>
<dbReference type="Proteomes" id="UP001611075">
    <property type="component" value="Unassembled WGS sequence"/>
</dbReference>
<proteinExistence type="predicted"/>
<accession>A0ABW7SLF2</accession>
<name>A0ABW7SLF2_9ACTN</name>
<dbReference type="SUPFAM" id="SSF56112">
    <property type="entry name" value="Protein kinase-like (PK-like)"/>
    <property type="match status" value="1"/>
</dbReference>